<evidence type="ECO:0000256" key="5">
    <source>
        <dbReference type="PROSITE-ProRule" id="PRU00267"/>
    </source>
</evidence>
<feature type="compositionally biased region" description="Basic residues" evidence="6">
    <location>
        <begin position="276"/>
        <end position="287"/>
    </location>
</feature>
<dbReference type="Proteomes" id="UP000009192">
    <property type="component" value="Unassembled WGS sequence"/>
</dbReference>
<feature type="region of interest" description="Disordered" evidence="6">
    <location>
        <begin position="271"/>
        <end position="365"/>
    </location>
</feature>
<proteinExistence type="predicted"/>
<sequence>MEPSYDHEHPHHLLTNYNAKKYPHVSRTPEYSHSTVGSDYPEHGVYLSDGRLLHESPSDSIYHVRQGSEHSSPSLHSPAIQSAGYDNEHSMNEAALSVHSHSHSPMVSSAYSVGGGGGGAATSSLINSNIPLLGGGGSSVLNKFLSHPHAGMDECGAAPLEPASMWSYDYKGDICASNCGYLDRHKALASDLKYRPGGNQSKSAKESRIRRPMNAFMVWAKIERKKLADENPDLHNADLSKMLGKKWRSLTPQDRRPYVEEAERLRVIHMTEHPNYKYRPRRRKQSKLRTLQPGKEQQAEAAAQTAAGGAKNTPKLSSPPLATATSGSYNTPTDDSRNSTPQNVGGLYEQPLKPSYSPSSVDCYSNADSTEQIESLNASCNESSPVGNVTNVSSYDSSLLLKKLTKPSPASSSRAAKQRSEKQAKLDDKSKQQQQQQQQQQTSLYASYPLSSSVAVVAARGMYVTCNNRGLLDHGHSVKGTFYPPVSSADDDAGSSITTMRQPHCNTSSSLCTTISSASANELNSYTVAMAESNCSSGGGASGASVGSLRLSLNDLGAVSNDYLSSVNANAYGMQYEDFLRYQTNDLDYDQLKETTAATTPTTSDNGAQKCAKYPDTNHNYDDYEAEAYNNAMLLTAPGPPHSGATTASYYTQLPYSLASGACTAFPLQLAVPFQQTSAAGGAAAYGQPMQSSYLHYGNYYEAANGAGAQLLPQQQQQQLPQQQQQLHPRKDDEISNILAGVRKTCYSN</sequence>
<feature type="compositionally biased region" description="Basic and acidic residues" evidence="6">
    <location>
        <begin position="418"/>
        <end position="431"/>
    </location>
</feature>
<feature type="region of interest" description="Disordered" evidence="6">
    <location>
        <begin position="403"/>
        <end position="444"/>
    </location>
</feature>
<keyword evidence="4 5" id="KW-0539">Nucleus</keyword>
<feature type="domain" description="HMG box" evidence="7">
    <location>
        <begin position="209"/>
        <end position="277"/>
    </location>
</feature>
<dbReference type="AlphaFoldDB" id="B4KRC4"/>
<feature type="compositionally biased region" description="Low complexity" evidence="6">
    <location>
        <begin position="432"/>
        <end position="441"/>
    </location>
</feature>
<feature type="compositionally biased region" description="Low complexity" evidence="6">
    <location>
        <begin position="403"/>
        <end position="415"/>
    </location>
</feature>
<feature type="DNA-binding region" description="HMG box" evidence="5">
    <location>
        <begin position="209"/>
        <end position="277"/>
    </location>
</feature>
<reference evidence="8 9" key="1">
    <citation type="journal article" date="2007" name="Nature">
        <title>Evolution of genes and genomes on the Drosophila phylogeny.</title>
        <authorList>
            <consortium name="Drosophila 12 Genomes Consortium"/>
            <person name="Clark A.G."/>
            <person name="Eisen M.B."/>
            <person name="Smith D.R."/>
            <person name="Bergman C.M."/>
            <person name="Oliver B."/>
            <person name="Markow T.A."/>
            <person name="Kaufman T.C."/>
            <person name="Kellis M."/>
            <person name="Gelbart W."/>
            <person name="Iyer V.N."/>
            <person name="Pollard D.A."/>
            <person name="Sackton T.B."/>
            <person name="Larracuente A.M."/>
            <person name="Singh N.D."/>
            <person name="Abad J.P."/>
            <person name="Abt D.N."/>
            <person name="Adryan B."/>
            <person name="Aguade M."/>
            <person name="Akashi H."/>
            <person name="Anderson W.W."/>
            <person name="Aquadro C.F."/>
            <person name="Ardell D.H."/>
            <person name="Arguello R."/>
            <person name="Artieri C.G."/>
            <person name="Barbash D.A."/>
            <person name="Barker D."/>
            <person name="Barsanti P."/>
            <person name="Batterham P."/>
            <person name="Batzoglou S."/>
            <person name="Begun D."/>
            <person name="Bhutkar A."/>
            <person name="Blanco E."/>
            <person name="Bosak S.A."/>
            <person name="Bradley R.K."/>
            <person name="Brand A.D."/>
            <person name="Brent M.R."/>
            <person name="Brooks A.N."/>
            <person name="Brown R.H."/>
            <person name="Butlin R.K."/>
            <person name="Caggese C."/>
            <person name="Calvi B.R."/>
            <person name="Bernardo de Carvalho A."/>
            <person name="Caspi A."/>
            <person name="Castrezana S."/>
            <person name="Celniker S.E."/>
            <person name="Chang J.L."/>
            <person name="Chapple C."/>
            <person name="Chatterji S."/>
            <person name="Chinwalla A."/>
            <person name="Civetta A."/>
            <person name="Clifton S.W."/>
            <person name="Comeron J.M."/>
            <person name="Costello J.C."/>
            <person name="Coyne J.A."/>
            <person name="Daub J."/>
            <person name="David R.G."/>
            <person name="Delcher A.L."/>
            <person name="Delehaunty K."/>
            <person name="Do C.B."/>
            <person name="Ebling H."/>
            <person name="Edwards K."/>
            <person name="Eickbush T."/>
            <person name="Evans J.D."/>
            <person name="Filipski A."/>
            <person name="Findeiss S."/>
            <person name="Freyhult E."/>
            <person name="Fulton L."/>
            <person name="Fulton R."/>
            <person name="Garcia A.C."/>
            <person name="Gardiner A."/>
            <person name="Garfield D.A."/>
            <person name="Garvin B.E."/>
            <person name="Gibson G."/>
            <person name="Gilbert D."/>
            <person name="Gnerre S."/>
            <person name="Godfrey J."/>
            <person name="Good R."/>
            <person name="Gotea V."/>
            <person name="Gravely B."/>
            <person name="Greenberg A.J."/>
            <person name="Griffiths-Jones S."/>
            <person name="Gross S."/>
            <person name="Guigo R."/>
            <person name="Gustafson E.A."/>
            <person name="Haerty W."/>
            <person name="Hahn M.W."/>
            <person name="Halligan D.L."/>
            <person name="Halpern A.L."/>
            <person name="Halter G.M."/>
            <person name="Han M.V."/>
            <person name="Heger A."/>
            <person name="Hillier L."/>
            <person name="Hinrichs A.S."/>
            <person name="Holmes I."/>
            <person name="Hoskins R.A."/>
            <person name="Hubisz M.J."/>
            <person name="Hultmark D."/>
            <person name="Huntley M.A."/>
            <person name="Jaffe D.B."/>
            <person name="Jagadeeshan S."/>
            <person name="Jeck W.R."/>
            <person name="Johnson J."/>
            <person name="Jones C.D."/>
            <person name="Jordan W.C."/>
            <person name="Karpen G.H."/>
            <person name="Kataoka E."/>
            <person name="Keightley P.D."/>
            <person name="Kheradpour P."/>
            <person name="Kirkness E.F."/>
            <person name="Koerich L.B."/>
            <person name="Kristiansen K."/>
            <person name="Kudrna D."/>
            <person name="Kulathinal R.J."/>
            <person name="Kumar S."/>
            <person name="Kwok R."/>
            <person name="Lander E."/>
            <person name="Langley C.H."/>
            <person name="Lapoint R."/>
            <person name="Lazzaro B.P."/>
            <person name="Lee S.J."/>
            <person name="Levesque L."/>
            <person name="Li R."/>
            <person name="Lin C.F."/>
            <person name="Lin M.F."/>
            <person name="Lindblad-Toh K."/>
            <person name="Llopart A."/>
            <person name="Long M."/>
            <person name="Low L."/>
            <person name="Lozovsky E."/>
            <person name="Lu J."/>
            <person name="Luo M."/>
            <person name="Machado C.A."/>
            <person name="Makalowski W."/>
            <person name="Marzo M."/>
            <person name="Matsuda M."/>
            <person name="Matzkin L."/>
            <person name="McAllister B."/>
            <person name="McBride C.S."/>
            <person name="McKernan B."/>
            <person name="McKernan K."/>
            <person name="Mendez-Lago M."/>
            <person name="Minx P."/>
            <person name="Mollenhauer M.U."/>
            <person name="Montooth K."/>
            <person name="Mount S.M."/>
            <person name="Mu X."/>
            <person name="Myers E."/>
            <person name="Negre B."/>
            <person name="Newfeld S."/>
            <person name="Nielsen R."/>
            <person name="Noor M.A."/>
            <person name="O'Grady P."/>
            <person name="Pachter L."/>
            <person name="Papaceit M."/>
            <person name="Parisi M.J."/>
            <person name="Parisi M."/>
            <person name="Parts L."/>
            <person name="Pedersen J.S."/>
            <person name="Pesole G."/>
            <person name="Phillippy A.M."/>
            <person name="Ponting C.P."/>
            <person name="Pop M."/>
            <person name="Porcelli D."/>
            <person name="Powell J.R."/>
            <person name="Prohaska S."/>
            <person name="Pruitt K."/>
            <person name="Puig M."/>
            <person name="Quesneville H."/>
            <person name="Ram K.R."/>
            <person name="Rand D."/>
            <person name="Rasmussen M.D."/>
            <person name="Reed L.K."/>
            <person name="Reenan R."/>
            <person name="Reily A."/>
            <person name="Remington K.A."/>
            <person name="Rieger T.T."/>
            <person name="Ritchie M.G."/>
            <person name="Robin C."/>
            <person name="Rogers Y.H."/>
            <person name="Rohde C."/>
            <person name="Rozas J."/>
            <person name="Rubenfield M.J."/>
            <person name="Ruiz A."/>
            <person name="Russo S."/>
            <person name="Salzberg S.L."/>
            <person name="Sanchez-Gracia A."/>
            <person name="Saranga D.J."/>
            <person name="Sato H."/>
            <person name="Schaeffer S.W."/>
            <person name="Schatz M.C."/>
            <person name="Schlenke T."/>
            <person name="Schwartz R."/>
            <person name="Segarra C."/>
            <person name="Singh R.S."/>
            <person name="Sirot L."/>
            <person name="Sirota M."/>
            <person name="Sisneros N.B."/>
            <person name="Smith C.D."/>
            <person name="Smith T.F."/>
            <person name="Spieth J."/>
            <person name="Stage D.E."/>
            <person name="Stark A."/>
            <person name="Stephan W."/>
            <person name="Strausberg R.L."/>
            <person name="Strempel S."/>
            <person name="Sturgill D."/>
            <person name="Sutton G."/>
            <person name="Sutton G.G."/>
            <person name="Tao W."/>
            <person name="Teichmann S."/>
            <person name="Tobari Y.N."/>
            <person name="Tomimura Y."/>
            <person name="Tsolas J.M."/>
            <person name="Valente V.L."/>
            <person name="Venter E."/>
            <person name="Venter J.C."/>
            <person name="Vicario S."/>
            <person name="Vieira F.G."/>
            <person name="Vilella A.J."/>
            <person name="Villasante A."/>
            <person name="Walenz B."/>
            <person name="Wang J."/>
            <person name="Wasserman M."/>
            <person name="Watts T."/>
            <person name="Wilson D."/>
            <person name="Wilson R.K."/>
            <person name="Wing R.A."/>
            <person name="Wolfner M.F."/>
            <person name="Wong A."/>
            <person name="Wong G.K."/>
            <person name="Wu C.I."/>
            <person name="Wu G."/>
            <person name="Yamamoto D."/>
            <person name="Yang H.P."/>
            <person name="Yang S.P."/>
            <person name="Yorke J.A."/>
            <person name="Yoshida K."/>
            <person name="Zdobnov E."/>
            <person name="Zhang P."/>
            <person name="Zhang Y."/>
            <person name="Zimin A.V."/>
            <person name="Baldwin J."/>
            <person name="Abdouelleil A."/>
            <person name="Abdulkadir J."/>
            <person name="Abebe A."/>
            <person name="Abera B."/>
            <person name="Abreu J."/>
            <person name="Acer S.C."/>
            <person name="Aftuck L."/>
            <person name="Alexander A."/>
            <person name="An P."/>
            <person name="Anderson E."/>
            <person name="Anderson S."/>
            <person name="Arachi H."/>
            <person name="Azer M."/>
            <person name="Bachantsang P."/>
            <person name="Barry A."/>
            <person name="Bayul T."/>
            <person name="Berlin A."/>
            <person name="Bessette D."/>
            <person name="Bloom T."/>
            <person name="Blye J."/>
            <person name="Boguslavskiy L."/>
            <person name="Bonnet C."/>
            <person name="Boukhgalter B."/>
            <person name="Bourzgui I."/>
            <person name="Brown A."/>
            <person name="Cahill P."/>
            <person name="Channer S."/>
            <person name="Cheshatsang Y."/>
            <person name="Chuda L."/>
            <person name="Citroen M."/>
            <person name="Collymore A."/>
            <person name="Cooke P."/>
            <person name="Costello M."/>
            <person name="D'Aco K."/>
            <person name="Daza R."/>
            <person name="De Haan G."/>
            <person name="DeGray S."/>
            <person name="DeMaso C."/>
            <person name="Dhargay N."/>
            <person name="Dooley K."/>
            <person name="Dooley E."/>
            <person name="Doricent M."/>
            <person name="Dorje P."/>
            <person name="Dorjee K."/>
            <person name="Dupes A."/>
            <person name="Elong R."/>
            <person name="Falk J."/>
            <person name="Farina A."/>
            <person name="Faro S."/>
            <person name="Ferguson D."/>
            <person name="Fisher S."/>
            <person name="Foley C.D."/>
            <person name="Franke A."/>
            <person name="Friedrich D."/>
            <person name="Gadbois L."/>
            <person name="Gearin G."/>
            <person name="Gearin C.R."/>
            <person name="Giannoukos G."/>
            <person name="Goode T."/>
            <person name="Graham J."/>
            <person name="Grandbois E."/>
            <person name="Grewal S."/>
            <person name="Gyaltsen K."/>
            <person name="Hafez N."/>
            <person name="Hagos B."/>
            <person name="Hall J."/>
            <person name="Henson C."/>
            <person name="Hollinger A."/>
            <person name="Honan T."/>
            <person name="Huard M.D."/>
            <person name="Hughes L."/>
            <person name="Hurhula B."/>
            <person name="Husby M.E."/>
            <person name="Kamat A."/>
            <person name="Kanga B."/>
            <person name="Kashin S."/>
            <person name="Khazanovich D."/>
            <person name="Kisner P."/>
            <person name="Lance K."/>
            <person name="Lara M."/>
            <person name="Lee W."/>
            <person name="Lennon N."/>
            <person name="Letendre F."/>
            <person name="LeVine R."/>
            <person name="Lipovsky A."/>
            <person name="Liu X."/>
            <person name="Liu J."/>
            <person name="Liu S."/>
            <person name="Lokyitsang T."/>
            <person name="Lokyitsang Y."/>
            <person name="Lubonja R."/>
            <person name="Lui A."/>
            <person name="MacDonald P."/>
            <person name="Magnisalis V."/>
            <person name="Maru K."/>
            <person name="Matthews C."/>
            <person name="McCusker W."/>
            <person name="McDonough S."/>
            <person name="Mehta T."/>
            <person name="Meldrim J."/>
            <person name="Meneus L."/>
            <person name="Mihai O."/>
            <person name="Mihalev A."/>
            <person name="Mihova T."/>
            <person name="Mittelman R."/>
            <person name="Mlenga V."/>
            <person name="Montmayeur A."/>
            <person name="Mulrain L."/>
            <person name="Navidi A."/>
            <person name="Naylor J."/>
            <person name="Negash T."/>
            <person name="Nguyen T."/>
            <person name="Nguyen N."/>
            <person name="Nicol R."/>
            <person name="Norbu C."/>
            <person name="Norbu N."/>
            <person name="Novod N."/>
            <person name="O'Neill B."/>
            <person name="Osman S."/>
            <person name="Markiewicz E."/>
            <person name="Oyono O.L."/>
            <person name="Patti C."/>
            <person name="Phunkhang P."/>
            <person name="Pierre F."/>
            <person name="Priest M."/>
            <person name="Raghuraman S."/>
            <person name="Rege F."/>
            <person name="Reyes R."/>
            <person name="Rise C."/>
            <person name="Rogov P."/>
            <person name="Ross K."/>
            <person name="Ryan E."/>
            <person name="Settipalli S."/>
            <person name="Shea T."/>
            <person name="Sherpa N."/>
            <person name="Shi L."/>
            <person name="Shih D."/>
            <person name="Sparrow T."/>
            <person name="Spaulding J."/>
            <person name="Stalker J."/>
            <person name="Stange-Thomann N."/>
            <person name="Stavropoulos S."/>
            <person name="Stone C."/>
            <person name="Strader C."/>
            <person name="Tesfaye S."/>
            <person name="Thomson T."/>
            <person name="Thoulutsang Y."/>
            <person name="Thoulutsang D."/>
            <person name="Topham K."/>
            <person name="Topping I."/>
            <person name="Tsamla T."/>
            <person name="Vassiliev H."/>
            <person name="Vo A."/>
            <person name="Wangchuk T."/>
            <person name="Wangdi T."/>
            <person name="Weiand M."/>
            <person name="Wilkinson J."/>
            <person name="Wilson A."/>
            <person name="Yadav S."/>
            <person name="Young G."/>
            <person name="Yu Q."/>
            <person name="Zembek L."/>
            <person name="Zhong D."/>
            <person name="Zimmer A."/>
            <person name="Zwirko Z."/>
            <person name="Jaffe D.B."/>
            <person name="Alvarez P."/>
            <person name="Brockman W."/>
            <person name="Butler J."/>
            <person name="Chin C."/>
            <person name="Gnerre S."/>
            <person name="Grabherr M."/>
            <person name="Kleber M."/>
            <person name="Mauceli E."/>
            <person name="MacCallum I."/>
        </authorList>
    </citation>
    <scope>NUCLEOTIDE SEQUENCE [LARGE SCALE GENOMIC DNA]</scope>
    <source>
        <strain evidence="9">Tucson 15081-1352.22</strain>
    </source>
</reference>
<evidence type="ECO:0000313" key="9">
    <source>
        <dbReference type="Proteomes" id="UP000009192"/>
    </source>
</evidence>
<dbReference type="Pfam" id="PF00505">
    <property type="entry name" value="HMG_box"/>
    <property type="match status" value="1"/>
</dbReference>
<name>B4KRC4_DROMO</name>
<dbReference type="KEGG" id="dmo:Dmoj_GI20453"/>
<evidence type="ECO:0000313" key="8">
    <source>
        <dbReference type="EMBL" id="EDW09340.2"/>
    </source>
</evidence>
<feature type="compositionally biased region" description="Low complexity" evidence="6">
    <location>
        <begin position="294"/>
        <end position="311"/>
    </location>
</feature>
<dbReference type="OrthoDB" id="6247875at2759"/>
<dbReference type="InterPro" id="IPR036910">
    <property type="entry name" value="HMG_box_dom_sf"/>
</dbReference>
<dbReference type="SMR" id="B4KRC4"/>
<keyword evidence="2 5" id="KW-0238">DNA-binding</keyword>
<dbReference type="PROSITE" id="PS50118">
    <property type="entry name" value="HMG_BOX_2"/>
    <property type="match status" value="1"/>
</dbReference>
<accession>B4KRC4</accession>
<evidence type="ECO:0000259" key="7">
    <source>
        <dbReference type="PROSITE" id="PS50118"/>
    </source>
</evidence>
<dbReference type="InParanoid" id="B4KRC4"/>
<organism evidence="8 9">
    <name type="scientific">Drosophila mojavensis</name>
    <name type="common">Fruit fly</name>
    <dbReference type="NCBI Taxonomy" id="7230"/>
    <lineage>
        <taxon>Eukaryota</taxon>
        <taxon>Metazoa</taxon>
        <taxon>Ecdysozoa</taxon>
        <taxon>Arthropoda</taxon>
        <taxon>Hexapoda</taxon>
        <taxon>Insecta</taxon>
        <taxon>Pterygota</taxon>
        <taxon>Neoptera</taxon>
        <taxon>Endopterygota</taxon>
        <taxon>Diptera</taxon>
        <taxon>Brachycera</taxon>
        <taxon>Muscomorpha</taxon>
        <taxon>Ephydroidea</taxon>
        <taxon>Drosophilidae</taxon>
        <taxon>Drosophila</taxon>
    </lineage>
</organism>
<dbReference type="GO" id="GO:0030154">
    <property type="term" value="P:cell differentiation"/>
    <property type="evidence" value="ECO:0007669"/>
    <property type="project" value="TreeGrafter"/>
</dbReference>
<evidence type="ECO:0000256" key="3">
    <source>
        <dbReference type="ARBA" id="ARBA00023163"/>
    </source>
</evidence>
<dbReference type="InterPro" id="IPR009071">
    <property type="entry name" value="HMG_box_dom"/>
</dbReference>
<gene>
    <name evidence="8" type="primary">Dmoj\GI20453</name>
    <name evidence="8" type="ORF">Dmoj_GI20453</name>
</gene>
<dbReference type="GO" id="GO:0001228">
    <property type="term" value="F:DNA-binding transcription activator activity, RNA polymerase II-specific"/>
    <property type="evidence" value="ECO:0007669"/>
    <property type="project" value="TreeGrafter"/>
</dbReference>
<evidence type="ECO:0000256" key="6">
    <source>
        <dbReference type="SAM" id="MobiDB-lite"/>
    </source>
</evidence>
<dbReference type="SMART" id="SM00398">
    <property type="entry name" value="HMG"/>
    <property type="match status" value="1"/>
</dbReference>
<evidence type="ECO:0000256" key="2">
    <source>
        <dbReference type="ARBA" id="ARBA00023125"/>
    </source>
</evidence>
<dbReference type="InterPro" id="IPR050140">
    <property type="entry name" value="SRY-related_HMG-box_TF-like"/>
</dbReference>
<dbReference type="PANTHER" id="PTHR10270">
    <property type="entry name" value="SOX TRANSCRIPTION FACTOR"/>
    <property type="match status" value="1"/>
</dbReference>
<feature type="region of interest" description="Disordered" evidence="6">
    <location>
        <begin position="64"/>
        <end position="83"/>
    </location>
</feature>
<dbReference type="eggNOG" id="KOG0527">
    <property type="taxonomic scope" value="Eukaryota"/>
</dbReference>
<dbReference type="Gene3D" id="1.10.30.10">
    <property type="entry name" value="High mobility group box domain"/>
    <property type="match status" value="1"/>
</dbReference>
<dbReference type="EMBL" id="CH933808">
    <property type="protein sequence ID" value="EDW09340.2"/>
    <property type="molecule type" value="Genomic_DNA"/>
</dbReference>
<dbReference type="GO" id="GO:0005634">
    <property type="term" value="C:nucleus"/>
    <property type="evidence" value="ECO:0007669"/>
    <property type="project" value="UniProtKB-UniRule"/>
</dbReference>
<dbReference type="GO" id="GO:0000978">
    <property type="term" value="F:RNA polymerase II cis-regulatory region sequence-specific DNA binding"/>
    <property type="evidence" value="ECO:0007669"/>
    <property type="project" value="TreeGrafter"/>
</dbReference>
<feature type="compositionally biased region" description="Polar residues" evidence="6">
    <location>
        <begin position="356"/>
        <end position="365"/>
    </location>
</feature>
<dbReference type="FunFam" id="1.10.30.10:FF:000008">
    <property type="entry name" value="transcription factor SOX-7"/>
    <property type="match status" value="1"/>
</dbReference>
<dbReference type="FunCoup" id="B4KRC4">
    <property type="interactions" value="27"/>
</dbReference>
<feature type="compositionally biased region" description="Polar residues" evidence="6">
    <location>
        <begin position="323"/>
        <end position="343"/>
    </location>
</feature>
<keyword evidence="3" id="KW-0804">Transcription</keyword>
<evidence type="ECO:0000256" key="4">
    <source>
        <dbReference type="ARBA" id="ARBA00023242"/>
    </source>
</evidence>
<keyword evidence="9" id="KW-1185">Reference proteome</keyword>
<evidence type="ECO:0000256" key="1">
    <source>
        <dbReference type="ARBA" id="ARBA00023015"/>
    </source>
</evidence>
<dbReference type="SUPFAM" id="SSF47095">
    <property type="entry name" value="HMG-box"/>
    <property type="match status" value="1"/>
</dbReference>
<dbReference type="CDD" id="cd22032">
    <property type="entry name" value="HMG-box_SoxF"/>
    <property type="match status" value="1"/>
</dbReference>
<dbReference type="HOGENOM" id="CLU_017979_0_0_1"/>
<keyword evidence="1" id="KW-0805">Transcription regulation</keyword>
<protein>
    <recommendedName>
        <fullName evidence="7">HMG box domain-containing protein</fullName>
    </recommendedName>
</protein>
<dbReference type="PANTHER" id="PTHR10270:SF317">
    <property type="entry name" value="TRANSCRIPTION FACTOR SOX-15-RELATED"/>
    <property type="match status" value="1"/>
</dbReference>